<dbReference type="Pfam" id="PF12051">
    <property type="entry name" value="DUF3533"/>
    <property type="match status" value="1"/>
</dbReference>
<feature type="transmembrane region" description="Helical" evidence="2">
    <location>
        <begin position="412"/>
        <end position="431"/>
    </location>
</feature>
<keyword evidence="2" id="KW-0472">Membrane</keyword>
<dbReference type="Proteomes" id="UP001595075">
    <property type="component" value="Unassembled WGS sequence"/>
</dbReference>
<evidence type="ECO:0000313" key="4">
    <source>
        <dbReference type="EMBL" id="KAL2063232.1"/>
    </source>
</evidence>
<protein>
    <recommendedName>
        <fullName evidence="3">DUF3533 domain-containing protein</fullName>
    </recommendedName>
</protein>
<feature type="transmembrane region" description="Helical" evidence="2">
    <location>
        <begin position="256"/>
        <end position="274"/>
    </location>
</feature>
<feature type="domain" description="DUF3533" evidence="3">
    <location>
        <begin position="56"/>
        <end position="423"/>
    </location>
</feature>
<feature type="compositionally biased region" description="Basic and acidic residues" evidence="1">
    <location>
        <begin position="18"/>
        <end position="28"/>
    </location>
</feature>
<feature type="transmembrane region" description="Helical" evidence="2">
    <location>
        <begin position="51"/>
        <end position="73"/>
    </location>
</feature>
<keyword evidence="2" id="KW-0812">Transmembrane</keyword>
<dbReference type="InterPro" id="IPR022703">
    <property type="entry name" value="DUF3533"/>
</dbReference>
<feature type="transmembrane region" description="Helical" evidence="2">
    <location>
        <begin position="356"/>
        <end position="375"/>
    </location>
</feature>
<proteinExistence type="predicted"/>
<organism evidence="4 5">
    <name type="scientific">Oculimacula yallundae</name>
    <dbReference type="NCBI Taxonomy" id="86028"/>
    <lineage>
        <taxon>Eukaryota</taxon>
        <taxon>Fungi</taxon>
        <taxon>Dikarya</taxon>
        <taxon>Ascomycota</taxon>
        <taxon>Pezizomycotina</taxon>
        <taxon>Leotiomycetes</taxon>
        <taxon>Helotiales</taxon>
        <taxon>Ploettnerulaceae</taxon>
        <taxon>Oculimacula</taxon>
    </lineage>
</organism>
<reference evidence="4 5" key="1">
    <citation type="journal article" date="2024" name="Commun. Biol.">
        <title>Comparative genomic analysis of thermophilic fungi reveals convergent evolutionary adaptations and gene losses.</title>
        <authorList>
            <person name="Steindorff A.S."/>
            <person name="Aguilar-Pontes M.V."/>
            <person name="Robinson A.J."/>
            <person name="Andreopoulos B."/>
            <person name="LaButti K."/>
            <person name="Kuo A."/>
            <person name="Mondo S."/>
            <person name="Riley R."/>
            <person name="Otillar R."/>
            <person name="Haridas S."/>
            <person name="Lipzen A."/>
            <person name="Grimwood J."/>
            <person name="Schmutz J."/>
            <person name="Clum A."/>
            <person name="Reid I.D."/>
            <person name="Moisan M.C."/>
            <person name="Butler G."/>
            <person name="Nguyen T.T.M."/>
            <person name="Dewar K."/>
            <person name="Conant G."/>
            <person name="Drula E."/>
            <person name="Henrissat B."/>
            <person name="Hansel C."/>
            <person name="Singer S."/>
            <person name="Hutchinson M.I."/>
            <person name="de Vries R.P."/>
            <person name="Natvig D.O."/>
            <person name="Powell A.J."/>
            <person name="Tsang A."/>
            <person name="Grigoriev I.V."/>
        </authorList>
    </citation>
    <scope>NUCLEOTIDE SEQUENCE [LARGE SCALE GENOMIC DNA]</scope>
    <source>
        <strain evidence="4 5">CBS 494.80</strain>
    </source>
</reference>
<comment type="caution">
    <text evidence="4">The sequence shown here is derived from an EMBL/GenBank/DDBJ whole genome shotgun (WGS) entry which is preliminary data.</text>
</comment>
<evidence type="ECO:0000259" key="3">
    <source>
        <dbReference type="Pfam" id="PF12051"/>
    </source>
</evidence>
<evidence type="ECO:0000256" key="1">
    <source>
        <dbReference type="SAM" id="MobiDB-lite"/>
    </source>
</evidence>
<keyword evidence="2" id="KW-1133">Transmembrane helix</keyword>
<accession>A0ABR4C031</accession>
<dbReference type="EMBL" id="JAZHXI010000015">
    <property type="protein sequence ID" value="KAL2063232.1"/>
    <property type="molecule type" value="Genomic_DNA"/>
</dbReference>
<sequence>MARSEETLGENDNIQDGRNVENPKERPLMDRALPSIRSPWMAKERKMWTKMFVTFCVLLVAIVMGILSIYWGADHSLQFNLPVFTVAVIDFDGGEVGPYLQHMAASERTANPKKTLGYVSEPGSKYNFSNEQALQALKHEDFWFGIVVQSNATTAMNDAYNNGNTSYDPTGSVHLIYEEGRNALAINLLAYPAILKFMDDFVLKFAKQKQSSLRTANAGNAAALERQTETPIPVSFAVFNVATYTPSTAEAATEIGTIYLIIISFVSVLMFGTLSEAMMGKVPLVRYYIYRMTVLPVLYFFLSLLYLALSCAWKIDFGKFFGPSGYVIYWMLSWCAMTAFGLVVENVHNLIGQPFTPVFFVFWVISNVATGFYPVELLSNFYRWGLAWPLRHDLIGAKAIIFGTKNLLGLNFGVLLAWVGISLALQPFTIWMQMRKMKKQADAHKREVLERVYKKVQEQEYE</sequence>
<dbReference type="PANTHER" id="PTHR34814">
    <property type="entry name" value="NITROSOGUANIDINE RESISTANCE PROTEIN SNG1"/>
    <property type="match status" value="1"/>
</dbReference>
<dbReference type="InterPro" id="IPR053001">
    <property type="entry name" value="MNNG_permease-like"/>
</dbReference>
<dbReference type="PANTHER" id="PTHR34814:SF1">
    <property type="entry name" value="NITROSOGUANIDINE RESISTANCE PROTEIN SNG1"/>
    <property type="match status" value="1"/>
</dbReference>
<keyword evidence="5" id="KW-1185">Reference proteome</keyword>
<feature type="transmembrane region" description="Helical" evidence="2">
    <location>
        <begin position="327"/>
        <end position="344"/>
    </location>
</feature>
<evidence type="ECO:0000256" key="2">
    <source>
        <dbReference type="SAM" id="Phobius"/>
    </source>
</evidence>
<name>A0ABR4C031_9HELO</name>
<feature type="region of interest" description="Disordered" evidence="1">
    <location>
        <begin position="1"/>
        <end position="28"/>
    </location>
</feature>
<feature type="transmembrane region" description="Helical" evidence="2">
    <location>
        <begin position="294"/>
        <end position="315"/>
    </location>
</feature>
<evidence type="ECO:0000313" key="5">
    <source>
        <dbReference type="Proteomes" id="UP001595075"/>
    </source>
</evidence>
<gene>
    <name evidence="4" type="ORF">VTL71DRAFT_5037</name>
</gene>